<evidence type="ECO:0000313" key="8">
    <source>
        <dbReference type="EMBL" id="GGS54895.1"/>
    </source>
</evidence>
<evidence type="ECO:0000256" key="4">
    <source>
        <dbReference type="ARBA" id="ARBA00022692"/>
    </source>
</evidence>
<dbReference type="Pfam" id="PF05423">
    <property type="entry name" value="Mycobact_memb"/>
    <property type="match status" value="1"/>
</dbReference>
<protein>
    <recommendedName>
        <fullName evidence="10">MmpS family membrane protein</fullName>
    </recommendedName>
</protein>
<dbReference type="Proteomes" id="UP000659767">
    <property type="component" value="Unassembled WGS sequence"/>
</dbReference>
<dbReference type="Gene3D" id="2.60.40.2880">
    <property type="entry name" value="MmpS1-5, C-terminal soluble domain"/>
    <property type="match status" value="1"/>
</dbReference>
<accession>A0ABQ2T6D0</accession>
<evidence type="ECO:0000256" key="1">
    <source>
        <dbReference type="ARBA" id="ARBA00004236"/>
    </source>
</evidence>
<evidence type="ECO:0000256" key="3">
    <source>
        <dbReference type="ARBA" id="ARBA00022475"/>
    </source>
</evidence>
<dbReference type="EMBL" id="BMSZ01000008">
    <property type="protein sequence ID" value="GGS54895.1"/>
    <property type="molecule type" value="Genomic_DNA"/>
</dbReference>
<feature type="chain" id="PRO_5046417520" description="MmpS family membrane protein" evidence="7">
    <location>
        <begin position="39"/>
        <end position="154"/>
    </location>
</feature>
<feature type="signal peptide" evidence="7">
    <location>
        <begin position="1"/>
        <end position="38"/>
    </location>
</feature>
<organism evidence="8 9">
    <name type="scientific">Streptomyces badius</name>
    <dbReference type="NCBI Taxonomy" id="1941"/>
    <lineage>
        <taxon>Bacteria</taxon>
        <taxon>Bacillati</taxon>
        <taxon>Actinomycetota</taxon>
        <taxon>Actinomycetes</taxon>
        <taxon>Kitasatosporales</taxon>
        <taxon>Streptomycetaceae</taxon>
        <taxon>Streptomyces</taxon>
    </lineage>
</organism>
<keyword evidence="3" id="KW-1003">Cell membrane</keyword>
<evidence type="ECO:0008006" key="10">
    <source>
        <dbReference type="Google" id="ProtNLM"/>
    </source>
</evidence>
<keyword evidence="9" id="KW-1185">Reference proteome</keyword>
<gene>
    <name evidence="8" type="ORF">GCM10010253_31600</name>
</gene>
<sequence length="154" mass="15808">MPGPIQGGSQMNRTTRTVRTTRALAVAVLVLGLGACSAESVDKAVGKAVDTTVDETYEVTYEVTGTSVDEITYHGGGGEAMEPELETVTKPTLPWKKTVKLRGIMPPAVTPLALEAGGADVTCSITYKGEVIKEAKGEGMLAAGGCVAVSPIVG</sequence>
<proteinExistence type="inferred from homology"/>
<comment type="similarity">
    <text evidence="2">Belongs to the MmpS family.</text>
</comment>
<evidence type="ECO:0000313" key="9">
    <source>
        <dbReference type="Proteomes" id="UP000659767"/>
    </source>
</evidence>
<name>A0ABQ2T6D0_STRBA</name>
<evidence type="ECO:0000256" key="5">
    <source>
        <dbReference type="ARBA" id="ARBA00022989"/>
    </source>
</evidence>
<comment type="subcellular location">
    <subcellularLocation>
        <location evidence="1">Cell membrane</location>
    </subcellularLocation>
</comment>
<dbReference type="InterPro" id="IPR008693">
    <property type="entry name" value="MmpS"/>
</dbReference>
<comment type="caution">
    <text evidence="8">The sequence shown here is derived from an EMBL/GenBank/DDBJ whole genome shotgun (WGS) entry which is preliminary data.</text>
</comment>
<keyword evidence="5" id="KW-1133">Transmembrane helix</keyword>
<keyword evidence="4" id="KW-0812">Transmembrane</keyword>
<reference evidence="9" key="1">
    <citation type="journal article" date="2019" name="Int. J. Syst. Evol. Microbiol.">
        <title>The Global Catalogue of Microorganisms (GCM) 10K type strain sequencing project: providing services to taxonomists for standard genome sequencing and annotation.</title>
        <authorList>
            <consortium name="The Broad Institute Genomics Platform"/>
            <consortium name="The Broad Institute Genome Sequencing Center for Infectious Disease"/>
            <person name="Wu L."/>
            <person name="Ma J."/>
        </authorList>
    </citation>
    <scope>NUCLEOTIDE SEQUENCE [LARGE SCALE GENOMIC DNA]</scope>
    <source>
        <strain evidence="9">JCM 4350</strain>
    </source>
</reference>
<keyword evidence="6" id="KW-0472">Membrane</keyword>
<evidence type="ECO:0000256" key="7">
    <source>
        <dbReference type="SAM" id="SignalP"/>
    </source>
</evidence>
<dbReference type="InterPro" id="IPR038468">
    <property type="entry name" value="MmpS_C"/>
</dbReference>
<evidence type="ECO:0000256" key="2">
    <source>
        <dbReference type="ARBA" id="ARBA00007531"/>
    </source>
</evidence>
<keyword evidence="7" id="KW-0732">Signal</keyword>
<evidence type="ECO:0000256" key="6">
    <source>
        <dbReference type="ARBA" id="ARBA00023136"/>
    </source>
</evidence>